<keyword evidence="2" id="KW-1185">Reference proteome</keyword>
<reference evidence="1" key="2">
    <citation type="submission" date="2023-05" db="EMBL/GenBank/DDBJ databases">
        <authorList>
            <consortium name="Lawrence Berkeley National Laboratory"/>
            <person name="Steindorff A."/>
            <person name="Hensen N."/>
            <person name="Bonometti L."/>
            <person name="Westerberg I."/>
            <person name="Brannstrom I.O."/>
            <person name="Guillou S."/>
            <person name="Cros-Aarteil S."/>
            <person name="Calhoun S."/>
            <person name="Haridas S."/>
            <person name="Kuo A."/>
            <person name="Mondo S."/>
            <person name="Pangilinan J."/>
            <person name="Riley R."/>
            <person name="Labutti K."/>
            <person name="Andreopoulos B."/>
            <person name="Lipzen A."/>
            <person name="Chen C."/>
            <person name="Yanf M."/>
            <person name="Daum C."/>
            <person name="Ng V."/>
            <person name="Clum A."/>
            <person name="Ohm R."/>
            <person name="Martin F."/>
            <person name="Silar P."/>
            <person name="Natvig D."/>
            <person name="Lalanne C."/>
            <person name="Gautier V."/>
            <person name="Ament-Velasquez S.L."/>
            <person name="Kruys A."/>
            <person name="Hutchinson M.I."/>
            <person name="Powell A.J."/>
            <person name="Barry K."/>
            <person name="Miller A.N."/>
            <person name="Grigoriev I.V."/>
            <person name="Debuchy R."/>
            <person name="Gladieux P."/>
            <person name="Thoren M.H."/>
            <person name="Johannesson H."/>
        </authorList>
    </citation>
    <scope>NUCLEOTIDE SEQUENCE</scope>
    <source>
        <strain evidence="1">CBS 508.74</strain>
    </source>
</reference>
<dbReference type="EMBL" id="MU853346">
    <property type="protein sequence ID" value="KAK4111382.1"/>
    <property type="molecule type" value="Genomic_DNA"/>
</dbReference>
<dbReference type="AlphaFoldDB" id="A0AAN6YQB5"/>
<dbReference type="Proteomes" id="UP001302812">
    <property type="component" value="Unassembled WGS sequence"/>
</dbReference>
<accession>A0AAN6YQB5</accession>
<dbReference type="GeneID" id="89932823"/>
<reference evidence="1" key="1">
    <citation type="journal article" date="2023" name="Mol. Phylogenet. Evol.">
        <title>Genome-scale phylogeny and comparative genomics of the fungal order Sordariales.</title>
        <authorList>
            <person name="Hensen N."/>
            <person name="Bonometti L."/>
            <person name="Westerberg I."/>
            <person name="Brannstrom I.O."/>
            <person name="Guillou S."/>
            <person name="Cros-Aarteil S."/>
            <person name="Calhoun S."/>
            <person name="Haridas S."/>
            <person name="Kuo A."/>
            <person name="Mondo S."/>
            <person name="Pangilinan J."/>
            <person name="Riley R."/>
            <person name="LaButti K."/>
            <person name="Andreopoulos B."/>
            <person name="Lipzen A."/>
            <person name="Chen C."/>
            <person name="Yan M."/>
            <person name="Daum C."/>
            <person name="Ng V."/>
            <person name="Clum A."/>
            <person name="Steindorff A."/>
            <person name="Ohm R.A."/>
            <person name="Martin F."/>
            <person name="Silar P."/>
            <person name="Natvig D.O."/>
            <person name="Lalanne C."/>
            <person name="Gautier V."/>
            <person name="Ament-Velasquez S.L."/>
            <person name="Kruys A."/>
            <person name="Hutchinson M.I."/>
            <person name="Powell A.J."/>
            <person name="Barry K."/>
            <person name="Miller A.N."/>
            <person name="Grigoriev I.V."/>
            <person name="Debuchy R."/>
            <person name="Gladieux P."/>
            <person name="Hiltunen Thoren M."/>
            <person name="Johannesson H."/>
        </authorList>
    </citation>
    <scope>NUCLEOTIDE SEQUENCE</scope>
    <source>
        <strain evidence="1">CBS 508.74</strain>
    </source>
</reference>
<evidence type="ECO:0000313" key="1">
    <source>
        <dbReference type="EMBL" id="KAK4111382.1"/>
    </source>
</evidence>
<proteinExistence type="predicted"/>
<name>A0AAN6YQB5_9PEZI</name>
<comment type="caution">
    <text evidence="1">The sequence shown here is derived from an EMBL/GenBank/DDBJ whole genome shotgun (WGS) entry which is preliminary data.</text>
</comment>
<sequence>MVAAIATLLWDHRALVFEIRVVRLLEVFQDVFPETAGIHKALDDRAKLLTLLKVGFAPLDLGVQPDITLAYSETARCPPSEDGCTWDCGYIGRLGDVRGPSRTPAQRSLCGCC</sequence>
<protein>
    <submittedName>
        <fullName evidence="1">Uncharacterized protein</fullName>
    </submittedName>
</protein>
<gene>
    <name evidence="1" type="ORF">N656DRAFT_157977</name>
</gene>
<organism evidence="1 2">
    <name type="scientific">Canariomyces notabilis</name>
    <dbReference type="NCBI Taxonomy" id="2074819"/>
    <lineage>
        <taxon>Eukaryota</taxon>
        <taxon>Fungi</taxon>
        <taxon>Dikarya</taxon>
        <taxon>Ascomycota</taxon>
        <taxon>Pezizomycotina</taxon>
        <taxon>Sordariomycetes</taxon>
        <taxon>Sordariomycetidae</taxon>
        <taxon>Sordariales</taxon>
        <taxon>Chaetomiaceae</taxon>
        <taxon>Canariomyces</taxon>
    </lineage>
</organism>
<evidence type="ECO:0000313" key="2">
    <source>
        <dbReference type="Proteomes" id="UP001302812"/>
    </source>
</evidence>
<dbReference type="RefSeq" id="XP_064668952.1">
    <property type="nucleotide sequence ID" value="XM_064808700.1"/>
</dbReference>